<accession>A0A0K8UA87</accession>
<evidence type="ECO:0000256" key="2">
    <source>
        <dbReference type="SAM" id="SignalP"/>
    </source>
</evidence>
<dbReference type="PROSITE" id="PS51257">
    <property type="entry name" value="PROKAR_LIPOPROTEIN"/>
    <property type="match status" value="1"/>
</dbReference>
<feature type="signal peptide" evidence="2">
    <location>
        <begin position="1"/>
        <end position="22"/>
    </location>
</feature>
<keyword evidence="2" id="KW-0732">Signal</keyword>
<dbReference type="EMBL" id="GDHF01028801">
    <property type="protein sequence ID" value="JAI23513.1"/>
    <property type="molecule type" value="Transcribed_RNA"/>
</dbReference>
<dbReference type="OrthoDB" id="10443545at2759"/>
<sequence>MDYRVTGIVLFLISCLILPVFSKSAEKLDTSKEKQKTSSSMEEDDIGEAVKKNSDEDFLKSKERLNTEFLTFSAPEEDESEDEEKIESLLELLRPRRIFLLEAPPNTTIIGIDNKAEERDAIAKIFSDGNTDDNNDSETRNK</sequence>
<dbReference type="AlphaFoldDB" id="A0A0K8UA87"/>
<evidence type="ECO:0000256" key="1">
    <source>
        <dbReference type="SAM" id="MobiDB-lite"/>
    </source>
</evidence>
<proteinExistence type="predicted"/>
<gene>
    <name evidence="3" type="ORF">c0_g1_i3</name>
</gene>
<organism evidence="3">
    <name type="scientific">Bactrocera latifrons</name>
    <name type="common">Malaysian fruit fly</name>
    <name type="synonym">Chaetodacus latifrons</name>
    <dbReference type="NCBI Taxonomy" id="174628"/>
    <lineage>
        <taxon>Eukaryota</taxon>
        <taxon>Metazoa</taxon>
        <taxon>Ecdysozoa</taxon>
        <taxon>Arthropoda</taxon>
        <taxon>Hexapoda</taxon>
        <taxon>Insecta</taxon>
        <taxon>Pterygota</taxon>
        <taxon>Neoptera</taxon>
        <taxon>Endopterygota</taxon>
        <taxon>Diptera</taxon>
        <taxon>Brachycera</taxon>
        <taxon>Muscomorpha</taxon>
        <taxon>Tephritoidea</taxon>
        <taxon>Tephritidae</taxon>
        <taxon>Bactrocera</taxon>
        <taxon>Bactrocera</taxon>
    </lineage>
</organism>
<name>A0A0K8UA87_BACLA</name>
<reference evidence="3" key="1">
    <citation type="submission" date="2015-06" db="EMBL/GenBank/DDBJ databases">
        <authorList>
            <person name="Hoefler B.C."/>
            <person name="Straight P.D."/>
        </authorList>
    </citation>
    <scope>NUCLEOTIDE SEQUENCE</scope>
</reference>
<feature type="region of interest" description="Disordered" evidence="1">
    <location>
        <begin position="29"/>
        <end position="52"/>
    </location>
</feature>
<feature type="chain" id="PRO_5005520812" evidence="2">
    <location>
        <begin position="23"/>
        <end position="142"/>
    </location>
</feature>
<protein>
    <submittedName>
        <fullName evidence="3">Uncharacterized protein</fullName>
    </submittedName>
</protein>
<evidence type="ECO:0000313" key="3">
    <source>
        <dbReference type="EMBL" id="JAI23513.1"/>
    </source>
</evidence>